<feature type="transmembrane region" description="Helical" evidence="1">
    <location>
        <begin position="32"/>
        <end position="50"/>
    </location>
</feature>
<sequence length="86" mass="10089">MVKVLHHYFITITICFTMLILALGLLNESRLMVTLTVIVTAMNFMFETKLKQSNWSVSKRHFIQTLVFPINIIIIAIICLIYLQWM</sequence>
<keyword evidence="1" id="KW-1133">Transmembrane helix</keyword>
<proteinExistence type="predicted"/>
<organism evidence="2 3">
    <name type="scientific">Staphylococcus canis</name>
    <dbReference type="NCBI Taxonomy" id="2724942"/>
    <lineage>
        <taxon>Bacteria</taxon>
        <taxon>Bacillati</taxon>
        <taxon>Bacillota</taxon>
        <taxon>Bacilli</taxon>
        <taxon>Bacillales</taxon>
        <taxon>Staphylococcaceae</taxon>
        <taxon>Staphylococcus</taxon>
    </lineage>
</organism>
<keyword evidence="3" id="KW-1185">Reference proteome</keyword>
<feature type="transmembrane region" description="Helical" evidence="1">
    <location>
        <begin position="7"/>
        <end position="26"/>
    </location>
</feature>
<comment type="caution">
    <text evidence="2">The sequence shown here is derived from an EMBL/GenBank/DDBJ whole genome shotgun (WGS) entry which is preliminary data.</text>
</comment>
<evidence type="ECO:0000313" key="2">
    <source>
        <dbReference type="EMBL" id="MBI5975838.1"/>
    </source>
</evidence>
<reference evidence="2 3" key="1">
    <citation type="submission" date="2020-04" db="EMBL/GenBank/DDBJ databases">
        <title>Staphylococcus species from domestic dog.</title>
        <authorList>
            <person name="Paterson G.K."/>
        </authorList>
    </citation>
    <scope>NUCLEOTIDE SEQUENCE [LARGE SCALE GENOMIC DNA]</scope>
    <source>
        <strain evidence="2 3">H16/1A</strain>
    </source>
</reference>
<dbReference type="Proteomes" id="UP000751852">
    <property type="component" value="Unassembled WGS sequence"/>
</dbReference>
<keyword evidence="1" id="KW-0812">Transmembrane</keyword>
<evidence type="ECO:0000256" key="1">
    <source>
        <dbReference type="SAM" id="Phobius"/>
    </source>
</evidence>
<feature type="transmembrane region" description="Helical" evidence="1">
    <location>
        <begin position="62"/>
        <end position="85"/>
    </location>
</feature>
<dbReference type="RefSeq" id="WP_198618610.1">
    <property type="nucleotide sequence ID" value="NZ_JABANU010000028.1"/>
</dbReference>
<keyword evidence="1" id="KW-0472">Membrane</keyword>
<accession>A0ABS0TDK9</accession>
<gene>
    <name evidence="2" type="ORF">HHH54_09565</name>
</gene>
<dbReference type="EMBL" id="JABANU010000028">
    <property type="protein sequence ID" value="MBI5975838.1"/>
    <property type="molecule type" value="Genomic_DNA"/>
</dbReference>
<name>A0ABS0TDK9_9STAP</name>
<evidence type="ECO:0000313" key="3">
    <source>
        <dbReference type="Proteomes" id="UP000751852"/>
    </source>
</evidence>
<protein>
    <submittedName>
        <fullName evidence="2">Uncharacterized protein</fullName>
    </submittedName>
</protein>